<name>A0A6G1EX45_9ORYZ</name>
<evidence type="ECO:0000256" key="1">
    <source>
        <dbReference type="SAM" id="SignalP"/>
    </source>
</evidence>
<dbReference type="EMBL" id="SPHZ02000002">
    <property type="protein sequence ID" value="KAF0929175.1"/>
    <property type="molecule type" value="Genomic_DNA"/>
</dbReference>
<feature type="chain" id="PRO_5026065046" description="Secreted protein" evidence="1">
    <location>
        <begin position="33"/>
        <end position="94"/>
    </location>
</feature>
<keyword evidence="3" id="KW-1185">Reference proteome</keyword>
<proteinExistence type="predicted"/>
<protein>
    <recommendedName>
        <fullName evidence="4">Secreted protein</fullName>
    </recommendedName>
</protein>
<accession>A0A6G1EX45</accession>
<dbReference type="AlphaFoldDB" id="A0A6G1EX45"/>
<evidence type="ECO:0000313" key="2">
    <source>
        <dbReference type="EMBL" id="KAF0929175.1"/>
    </source>
</evidence>
<sequence length="94" mass="10527">MVSQCRRPQRRWQYICRWWSVLRMTSAGLTQAVNTGDAPPQWPLLRMPHAVATMASYPPFVFVTLPPYKNHRALLTASHGGNSLKNHSGGTPVA</sequence>
<evidence type="ECO:0000313" key="3">
    <source>
        <dbReference type="Proteomes" id="UP000479710"/>
    </source>
</evidence>
<feature type="signal peptide" evidence="1">
    <location>
        <begin position="1"/>
        <end position="32"/>
    </location>
</feature>
<keyword evidence="1" id="KW-0732">Signal</keyword>
<organism evidence="2 3">
    <name type="scientific">Oryza meyeriana var. granulata</name>
    <dbReference type="NCBI Taxonomy" id="110450"/>
    <lineage>
        <taxon>Eukaryota</taxon>
        <taxon>Viridiplantae</taxon>
        <taxon>Streptophyta</taxon>
        <taxon>Embryophyta</taxon>
        <taxon>Tracheophyta</taxon>
        <taxon>Spermatophyta</taxon>
        <taxon>Magnoliopsida</taxon>
        <taxon>Liliopsida</taxon>
        <taxon>Poales</taxon>
        <taxon>Poaceae</taxon>
        <taxon>BOP clade</taxon>
        <taxon>Oryzoideae</taxon>
        <taxon>Oryzeae</taxon>
        <taxon>Oryzinae</taxon>
        <taxon>Oryza</taxon>
        <taxon>Oryza meyeriana</taxon>
    </lineage>
</organism>
<dbReference type="Proteomes" id="UP000479710">
    <property type="component" value="Unassembled WGS sequence"/>
</dbReference>
<evidence type="ECO:0008006" key="4">
    <source>
        <dbReference type="Google" id="ProtNLM"/>
    </source>
</evidence>
<comment type="caution">
    <text evidence="2">The sequence shown here is derived from an EMBL/GenBank/DDBJ whole genome shotgun (WGS) entry which is preliminary data.</text>
</comment>
<reference evidence="2 3" key="1">
    <citation type="submission" date="2019-11" db="EMBL/GenBank/DDBJ databases">
        <title>Whole genome sequence of Oryza granulata.</title>
        <authorList>
            <person name="Li W."/>
        </authorList>
    </citation>
    <scope>NUCLEOTIDE SEQUENCE [LARGE SCALE GENOMIC DNA]</scope>
    <source>
        <strain evidence="3">cv. Menghai</strain>
        <tissue evidence="2">Leaf</tissue>
    </source>
</reference>
<gene>
    <name evidence="2" type="ORF">E2562_016413</name>
</gene>